<feature type="compositionally biased region" description="Polar residues" evidence="2">
    <location>
        <begin position="782"/>
        <end position="792"/>
    </location>
</feature>
<feature type="compositionally biased region" description="Basic residues" evidence="2">
    <location>
        <begin position="349"/>
        <end position="362"/>
    </location>
</feature>
<dbReference type="Ensembl" id="ENSMNET00000035946.1">
    <property type="protein sequence ID" value="ENSMNEP00000011753.1"/>
    <property type="gene ID" value="ENSMNEG00000030140.1"/>
</dbReference>
<dbReference type="PANTHER" id="PTHR22035:SF4">
    <property type="entry name" value="COILED-COIL DOMAIN-CONTAINING PROTEIN 7"/>
    <property type="match status" value="1"/>
</dbReference>
<dbReference type="STRING" id="9545.ENSMNEP00000011753"/>
<name>A0A2K6BK47_MACNE</name>
<accession>A0A2K6BK47</accession>
<feature type="compositionally biased region" description="Polar residues" evidence="2">
    <location>
        <begin position="548"/>
        <end position="573"/>
    </location>
</feature>
<feature type="compositionally biased region" description="Basic and acidic residues" evidence="2">
    <location>
        <begin position="585"/>
        <end position="602"/>
    </location>
</feature>
<feature type="compositionally biased region" description="Polar residues" evidence="2">
    <location>
        <begin position="505"/>
        <end position="515"/>
    </location>
</feature>
<dbReference type="GeneTree" id="ENSGT00940000164808"/>
<evidence type="ECO:0000256" key="2">
    <source>
        <dbReference type="SAM" id="MobiDB-lite"/>
    </source>
</evidence>
<evidence type="ECO:0000256" key="1">
    <source>
        <dbReference type="SAM" id="Coils"/>
    </source>
</evidence>
<reference evidence="3" key="2">
    <citation type="submission" date="2025-09" db="UniProtKB">
        <authorList>
            <consortium name="Ensembl"/>
        </authorList>
    </citation>
    <scope>IDENTIFICATION</scope>
</reference>
<feature type="compositionally biased region" description="Polar residues" evidence="2">
    <location>
        <begin position="665"/>
        <end position="681"/>
    </location>
</feature>
<feature type="compositionally biased region" description="Polar residues" evidence="2">
    <location>
        <begin position="523"/>
        <end position="540"/>
    </location>
</feature>
<feature type="compositionally biased region" description="Basic and acidic residues" evidence="2">
    <location>
        <begin position="449"/>
        <end position="464"/>
    </location>
</feature>
<feature type="coiled-coil region" evidence="1">
    <location>
        <begin position="391"/>
        <end position="418"/>
    </location>
</feature>
<proteinExistence type="predicted"/>
<evidence type="ECO:0000313" key="4">
    <source>
        <dbReference type="Proteomes" id="UP000233120"/>
    </source>
</evidence>
<feature type="compositionally biased region" description="Basic and acidic residues" evidence="2">
    <location>
        <begin position="493"/>
        <end position="502"/>
    </location>
</feature>
<keyword evidence="1" id="KW-0175">Coiled coil</keyword>
<feature type="compositionally biased region" description="Polar residues" evidence="2">
    <location>
        <begin position="466"/>
        <end position="475"/>
    </location>
</feature>
<feature type="region of interest" description="Disordered" evidence="2">
    <location>
        <begin position="737"/>
        <end position="844"/>
    </location>
</feature>
<dbReference type="PANTHER" id="PTHR22035">
    <property type="entry name" value="COILED-COIL DOMAIN-CONTAINING PROTEIN 7"/>
    <property type="match status" value="1"/>
</dbReference>
<dbReference type="InterPro" id="IPR029272">
    <property type="entry name" value="CCDC7"/>
</dbReference>
<organism evidence="3 4">
    <name type="scientific">Macaca nemestrina</name>
    <name type="common">Pig-tailed macaque</name>
    <dbReference type="NCBI Taxonomy" id="9545"/>
    <lineage>
        <taxon>Eukaryota</taxon>
        <taxon>Metazoa</taxon>
        <taxon>Chordata</taxon>
        <taxon>Craniata</taxon>
        <taxon>Vertebrata</taxon>
        <taxon>Euteleostomi</taxon>
        <taxon>Mammalia</taxon>
        <taxon>Eutheria</taxon>
        <taxon>Euarchontoglires</taxon>
        <taxon>Primates</taxon>
        <taxon>Haplorrhini</taxon>
        <taxon>Catarrhini</taxon>
        <taxon>Cercopithecidae</taxon>
        <taxon>Cercopithecinae</taxon>
        <taxon>Macaca</taxon>
    </lineage>
</organism>
<feature type="region of interest" description="Disordered" evidence="2">
    <location>
        <begin position="442"/>
        <end position="693"/>
    </location>
</feature>
<dbReference type="Proteomes" id="UP000233120">
    <property type="component" value="Unassembled WGS sequence"/>
</dbReference>
<feature type="compositionally biased region" description="Basic and acidic residues" evidence="2">
    <location>
        <begin position="832"/>
        <end position="844"/>
    </location>
</feature>
<reference evidence="3" key="1">
    <citation type="submission" date="2025-08" db="UniProtKB">
        <authorList>
            <consortium name="Ensembl"/>
        </authorList>
    </citation>
    <scope>IDENTIFICATION</scope>
</reference>
<feature type="coiled-coil region" evidence="1">
    <location>
        <begin position="313"/>
        <end position="340"/>
    </location>
</feature>
<protein>
    <submittedName>
        <fullName evidence="3">Coiled-coil domain containing 7</fullName>
    </submittedName>
</protein>
<feature type="compositionally biased region" description="Polar residues" evidence="2">
    <location>
        <begin position="631"/>
        <end position="644"/>
    </location>
</feature>
<keyword evidence="4" id="KW-1185">Reference proteome</keyword>
<dbReference type="Bgee" id="ENSMNEG00000030140">
    <property type="expression patterns" value="Expressed in cerebellum and 12 other cell types or tissues"/>
</dbReference>
<feature type="region of interest" description="Disordered" evidence="2">
    <location>
        <begin position="341"/>
        <end position="373"/>
    </location>
</feature>
<feature type="compositionally biased region" description="Basic and acidic residues" evidence="2">
    <location>
        <begin position="793"/>
        <end position="825"/>
    </location>
</feature>
<evidence type="ECO:0000313" key="3">
    <source>
        <dbReference type="Ensembl" id="ENSMNEP00000011753.1"/>
    </source>
</evidence>
<dbReference type="Pfam" id="PF15368">
    <property type="entry name" value="BioT2"/>
    <property type="match status" value="1"/>
</dbReference>
<sequence>MKPVKHLLTTSNKSATLPALTSKKGLHNLPLSPKLKEKHNAKLIHDKIEPMVLRSPPTGESIVRYALPIPSSKTKNLLPGDEMIGKVIKHLKMVVSTLEETYGHCDQNGEEPFVKRENEELSLSIGDDMNSFLTCCSQFATQLEAALKEEQNVCILHYFFFCPSFVFLKWFQWQVNQMEEISKDQSLLQAEPPEPDKTVTLSIAQIVRLLQRFEELKHRLKQRSKSSWKVMLSKTMDEENRPEAVKSCEAVAQKIEEFIEAHSTDEFKGVSATEPQTAHSMTNRFNTMLKVFENQANMLERAVNDQVLLDAEYKQIQHDFQLLSEEKLVLENELQKLKDTEKIKSTNNRTKKAAKTVKRKDKGKSEDSENNTGKTKLIKNTKVNTVFPLKVARLEIENKVLQEQLKQALQEAEKAKHQLNYFLSQERKLLKSEGKTETTIRVGNSQTEVKGEDSKTIPLEKETGKSLVSDSGGQKTSDKIQEYPQITAQSGRLIEKSSEKKRSSPAISDLSQILKSQDESAFLESSNEVSVAENQSNKSPSETRDKSLTTVSSSKEVQDSLSVGTLAQKNETVMSPFILPPVLTESKKADVSEEQLQKKTEEQTYQAPEKSQAYSEVPDENLMVENKDSVTKVQVEQMKQTTSSMERRKATLTTPQSPEDVVLVSRSQSETKNLEATGNESFHSHNDVPEENLMLEQDTKSKTEVEVKKQKSFQDNQLNTHNEVPDERLIVEHQESMSKTKLQVKKQETSTEQPLTTHDKEPDENLTLGHQDSMSKSEMQVKEQSTLKGQRITTHEEEPGKNLALERQDSLSKLEMQIKKNEKLPREKRHSTHGEESSENPMLKHQDAVSKIQVQLEKQETSEGGRSIPDKNSMFVHQDSVSKLQMQEKKKVTPGRERRNTHIVVPNENVVSVHQDSKSKLQMQEKKQINPGVEKHKTFPFEIQKKDISLEHLLPEEKVLLSRRESQTKKLQAKVTSRKITNEAASELPNTAENLPAVYPSISDLIIRLDLNKVVETDIESLRGALGRRLLNDEFKTQPKSFPGSEIEQLTDAFGRDILKDEFKTRSKSLPETDERLRRATERGTINNAMKTQLKRKSHPETGLKHLKGVNEKDIIKDLINIQSKRHAETDKEHLADAIGRGIIKGSINAQLKGHQETDKNFFAYAIGRGVRKESIKTQLKSHPGKKKQFQAKDAIGRDIIKGPINAQLKSHQETDKQLLKDAIGRDIIKGPINAQLKSHQETDVEPLTNAIGSSKTIGEIKTQLRTHYDVNLFKNKDMSIQRQEGIFNRSITPSKFPTKVINLSPFENKEETYEYSSPYAIAPSKAVYRTYRASSSFSKDIHLPLLNQLHSGHSKVVTLNQKTIEFTLPSVTNTIGKPISTCKIMMLHPYLTHIKINSKWTRNLKLRATL</sequence>
<gene>
    <name evidence="3" type="primary">CCDC7</name>
</gene>